<dbReference type="InterPro" id="IPR011992">
    <property type="entry name" value="EF-hand-dom_pair"/>
</dbReference>
<dbReference type="AlphaFoldDB" id="A0AA88KZ35"/>
<keyword evidence="1" id="KW-0677">Repeat</keyword>
<name>A0AA88KZ35_ARTSF</name>
<dbReference type="Gene3D" id="1.10.238.10">
    <property type="entry name" value="EF-hand"/>
    <property type="match status" value="1"/>
</dbReference>
<proteinExistence type="predicted"/>
<dbReference type="PANTHER" id="PTHR23055">
    <property type="entry name" value="CALCIUM BINDING PROTEINS"/>
    <property type="match status" value="1"/>
</dbReference>
<dbReference type="GO" id="GO:0005509">
    <property type="term" value="F:calcium ion binding"/>
    <property type="evidence" value="ECO:0007669"/>
    <property type="project" value="InterPro"/>
</dbReference>
<dbReference type="EMBL" id="JAVRJZ010000015">
    <property type="protein sequence ID" value="KAK2712963.1"/>
    <property type="molecule type" value="Genomic_DNA"/>
</dbReference>
<evidence type="ECO:0000256" key="1">
    <source>
        <dbReference type="ARBA" id="ARBA00022737"/>
    </source>
</evidence>
<dbReference type="Proteomes" id="UP001187531">
    <property type="component" value="Unassembled WGS sequence"/>
</dbReference>
<sequence length="316" mass="35050">MASGELVYLPVLNFLQFSRNNGVDDDLIIRHALEFSDAAAVAAAKSALWNKVLPGEICPRPAGNKATQSHLRDILELLAKCDSEDLTVPTYVILSANEVPSVLDLTFSHLSSKLTRMEKVLNAVASRAEVYDNHFPPLPQPIEPNALATIVVTKIPASLDNPIKRKEMLDKVTGHECVCSAKAKKRPTDLALVVEELELTPTQYRPSESPQKLAEMTGFTPKQIKEMYRAFKSECPSGVVTEAKFAEAFSKFYPTTDSTLFAQYVFLTLDPTCSGSATFGAYLQLLAVLLRGSAQERLNWTFKYVSMKEFPFLKRK</sequence>
<organism evidence="2 3">
    <name type="scientific">Artemia franciscana</name>
    <name type="common">Brine shrimp</name>
    <name type="synonym">Artemia sanfranciscana</name>
    <dbReference type="NCBI Taxonomy" id="6661"/>
    <lineage>
        <taxon>Eukaryota</taxon>
        <taxon>Metazoa</taxon>
        <taxon>Ecdysozoa</taxon>
        <taxon>Arthropoda</taxon>
        <taxon>Crustacea</taxon>
        <taxon>Branchiopoda</taxon>
        <taxon>Anostraca</taxon>
        <taxon>Artemiidae</taxon>
        <taxon>Artemia</taxon>
    </lineage>
</organism>
<keyword evidence="3" id="KW-1185">Reference proteome</keyword>
<comment type="caution">
    <text evidence="2">The sequence shown here is derived from an EMBL/GenBank/DDBJ whole genome shotgun (WGS) entry which is preliminary data.</text>
</comment>
<accession>A0AA88KZ35</accession>
<protein>
    <submittedName>
        <fullName evidence="2">Uncharacterized protein</fullName>
    </submittedName>
</protein>
<dbReference type="SUPFAM" id="SSF47473">
    <property type="entry name" value="EF-hand"/>
    <property type="match status" value="1"/>
</dbReference>
<dbReference type="PRINTS" id="PR00450">
    <property type="entry name" value="RECOVERIN"/>
</dbReference>
<evidence type="ECO:0000313" key="2">
    <source>
        <dbReference type="EMBL" id="KAK2712963.1"/>
    </source>
</evidence>
<dbReference type="PANTHER" id="PTHR23055:SF186">
    <property type="entry name" value="NEUROCALCIN HOMOLOG-LIKE PROTEIN"/>
    <property type="match status" value="1"/>
</dbReference>
<reference evidence="2" key="1">
    <citation type="submission" date="2023-07" db="EMBL/GenBank/DDBJ databases">
        <title>Chromosome-level genome assembly of Artemia franciscana.</title>
        <authorList>
            <person name="Jo E."/>
        </authorList>
    </citation>
    <scope>NUCLEOTIDE SEQUENCE</scope>
    <source>
        <tissue evidence="2">Whole body</tissue>
    </source>
</reference>
<dbReference type="InterPro" id="IPR028846">
    <property type="entry name" value="Recoverin"/>
</dbReference>
<evidence type="ECO:0000313" key="3">
    <source>
        <dbReference type="Proteomes" id="UP001187531"/>
    </source>
</evidence>
<gene>
    <name evidence="2" type="ORF">QYM36_011608</name>
</gene>